<dbReference type="Proteomes" id="UP000613075">
    <property type="component" value="Unassembled WGS sequence"/>
</dbReference>
<accession>A0ABR9SUJ9</accession>
<evidence type="ECO:0000313" key="1">
    <source>
        <dbReference type="EMBL" id="MBE8592284.1"/>
    </source>
</evidence>
<proteinExistence type="predicted"/>
<name>A0ABR9SUJ9_9PSED</name>
<reference evidence="1 2" key="1">
    <citation type="submission" date="2020-10" db="EMBL/GenBank/DDBJ databases">
        <title>The draft genomes of Cyclamen pathogen Pseudomonas sp.</title>
        <authorList>
            <person name="Fujikawa T."/>
            <person name="Sawada H."/>
        </authorList>
    </citation>
    <scope>NUCLEOTIDE SEQUENCE [LARGE SCALE GENOMIC DNA]</scope>
    <source>
        <strain evidence="1 2">MAFF 301449</strain>
    </source>
</reference>
<dbReference type="EMBL" id="JADDUM010000116">
    <property type="protein sequence ID" value="MBE8592284.1"/>
    <property type="molecule type" value="Genomic_DNA"/>
</dbReference>
<comment type="caution">
    <text evidence="1">The sequence shown here is derived from an EMBL/GenBank/DDBJ whole genome shotgun (WGS) entry which is preliminary data.</text>
</comment>
<gene>
    <name evidence="1" type="ORF">IQK56_15835</name>
</gene>
<organism evidence="1 2">
    <name type="scientific">Pseudomonas cyclaminis</name>
    <dbReference type="NCBI Taxonomy" id="2781239"/>
    <lineage>
        <taxon>Bacteria</taxon>
        <taxon>Pseudomonadati</taxon>
        <taxon>Pseudomonadota</taxon>
        <taxon>Gammaproteobacteria</taxon>
        <taxon>Pseudomonadales</taxon>
        <taxon>Pseudomonadaceae</taxon>
        <taxon>Pseudomonas</taxon>
    </lineage>
</organism>
<keyword evidence="2" id="KW-1185">Reference proteome</keyword>
<sequence>MKTAPKIILVDKSGDPSIARDITLDEYLISANPGDVLDVFGNKKTVINKVFKFKANDEYSIEIVYE</sequence>
<evidence type="ECO:0000313" key="2">
    <source>
        <dbReference type="Proteomes" id="UP000613075"/>
    </source>
</evidence>
<dbReference type="RefSeq" id="WP_193862520.1">
    <property type="nucleotide sequence ID" value="NZ_JADDUM010000116.1"/>
</dbReference>
<protein>
    <submittedName>
        <fullName evidence="1">Uncharacterized protein</fullName>
    </submittedName>
</protein>